<keyword evidence="3" id="KW-0732">Signal</keyword>
<protein>
    <submittedName>
        <fullName evidence="4">ABC transporter substrate-binding protein</fullName>
    </submittedName>
</protein>
<gene>
    <name evidence="4" type="ORF">CAL29_31215</name>
</gene>
<keyword evidence="5" id="KW-1185">Reference proteome</keyword>
<reference evidence="5" key="1">
    <citation type="submission" date="2017-05" db="EMBL/GenBank/DDBJ databases">
        <title>Complete and WGS of Bordetella genogroups.</title>
        <authorList>
            <person name="Spilker T."/>
            <person name="Lipuma J."/>
        </authorList>
    </citation>
    <scope>NUCLEOTIDE SEQUENCE [LARGE SCALE GENOMIC DNA]</scope>
    <source>
        <strain evidence="5">AU16122</strain>
    </source>
</reference>
<dbReference type="EMBL" id="NEVM01000005">
    <property type="protein sequence ID" value="OZI32284.1"/>
    <property type="molecule type" value="Genomic_DNA"/>
</dbReference>
<dbReference type="GO" id="GO:0042597">
    <property type="term" value="C:periplasmic space"/>
    <property type="evidence" value="ECO:0007669"/>
    <property type="project" value="UniProtKB-SubCell"/>
</dbReference>
<dbReference type="CDD" id="cd14748">
    <property type="entry name" value="PBP2_UgpB"/>
    <property type="match status" value="1"/>
</dbReference>
<evidence type="ECO:0000313" key="5">
    <source>
        <dbReference type="Proteomes" id="UP000216020"/>
    </source>
</evidence>
<evidence type="ECO:0000256" key="2">
    <source>
        <dbReference type="ARBA" id="ARBA00008520"/>
    </source>
</evidence>
<dbReference type="OrthoDB" id="4393730at2"/>
<dbReference type="SUPFAM" id="SSF53850">
    <property type="entry name" value="Periplasmic binding protein-like II"/>
    <property type="match status" value="1"/>
</dbReference>
<dbReference type="Gene3D" id="3.40.190.10">
    <property type="entry name" value="Periplasmic binding protein-like II"/>
    <property type="match status" value="2"/>
</dbReference>
<feature type="signal peptide" evidence="3">
    <location>
        <begin position="1"/>
        <end position="25"/>
    </location>
</feature>
<evidence type="ECO:0000256" key="3">
    <source>
        <dbReference type="SAM" id="SignalP"/>
    </source>
</evidence>
<dbReference type="InterPro" id="IPR050490">
    <property type="entry name" value="Bact_solute-bd_prot1"/>
</dbReference>
<comment type="similarity">
    <text evidence="2">Belongs to the bacterial solute-binding protein 1 family.</text>
</comment>
<name>A0A261S4K9_9BORD</name>
<feature type="chain" id="PRO_5013351616" evidence="3">
    <location>
        <begin position="26"/>
        <end position="432"/>
    </location>
</feature>
<comment type="subcellular location">
    <subcellularLocation>
        <location evidence="1">Periplasm</location>
    </subcellularLocation>
</comment>
<dbReference type="PANTHER" id="PTHR43649:SF30">
    <property type="entry name" value="ABC TRANSPORTER SUBSTRATE-BINDING PROTEIN"/>
    <property type="match status" value="1"/>
</dbReference>
<organism evidence="4 5">
    <name type="scientific">Bordetella genomosp. 10</name>
    <dbReference type="NCBI Taxonomy" id="1416804"/>
    <lineage>
        <taxon>Bacteria</taxon>
        <taxon>Pseudomonadati</taxon>
        <taxon>Pseudomonadota</taxon>
        <taxon>Betaproteobacteria</taxon>
        <taxon>Burkholderiales</taxon>
        <taxon>Alcaligenaceae</taxon>
        <taxon>Bordetella</taxon>
    </lineage>
</organism>
<proteinExistence type="inferred from homology"/>
<dbReference type="Pfam" id="PF13416">
    <property type="entry name" value="SBP_bac_8"/>
    <property type="match status" value="1"/>
</dbReference>
<evidence type="ECO:0000256" key="1">
    <source>
        <dbReference type="ARBA" id="ARBA00004418"/>
    </source>
</evidence>
<accession>A0A261S4K9</accession>
<dbReference type="InterPro" id="IPR006059">
    <property type="entry name" value="SBP"/>
</dbReference>
<sequence length="432" mass="47097">MRRTVLKSLAAMIAGAFLSLPAAHAQNKPVEVEFYYPVAVGGPITKIIDNMVSDFEKENAGIRIKPVYAGSYQDSIAKALTALKGGNPPQLAVLLSTDMFTLIDEDAIVPVDGLAKDEAGKQWLGGFYDAFMQNSRTGGHVWGVPFQRSTIVMYYNKTLFKEAGLDPEHPPATWQELVDFSKKLTKKDASGNVTQWGLEIPSGGSFAYWLFQALTTPNDAILMNEAGNQVMLDKPAVVEAAQFWRDLAAKHGVMPTGTIDWGTTPKDFLEKKAAIIWTTTGNLTNIRANASFPFGVAMMPKHKRGGSPTGGGNFYIFKSATPAQQEAALKFARWATSPERAAEWSIATGYVAVTPAAWQTDKMKKYAQEVPAAAVARDQLDVSVAEFSTHENQRVTKVLNDALQAALTGAKTPQQALTDAQRESDRILRSYK</sequence>
<evidence type="ECO:0000313" key="4">
    <source>
        <dbReference type="EMBL" id="OZI32284.1"/>
    </source>
</evidence>
<dbReference type="AlphaFoldDB" id="A0A261S4K9"/>
<dbReference type="RefSeq" id="WP_094856680.1">
    <property type="nucleotide sequence ID" value="NZ_NEVM01000005.1"/>
</dbReference>
<dbReference type="Proteomes" id="UP000216020">
    <property type="component" value="Unassembled WGS sequence"/>
</dbReference>
<dbReference type="PANTHER" id="PTHR43649">
    <property type="entry name" value="ARABINOSE-BINDING PROTEIN-RELATED"/>
    <property type="match status" value="1"/>
</dbReference>
<comment type="caution">
    <text evidence="4">The sequence shown here is derived from an EMBL/GenBank/DDBJ whole genome shotgun (WGS) entry which is preliminary data.</text>
</comment>